<dbReference type="OrthoDB" id="4021778at2759"/>
<keyword evidence="4" id="KW-1185">Reference proteome</keyword>
<dbReference type="EMBL" id="CP017623">
    <property type="protein sequence ID" value="AOW26346.1"/>
    <property type="molecule type" value="Genomic_DNA"/>
</dbReference>
<feature type="transmembrane region" description="Helical" evidence="1">
    <location>
        <begin position="79"/>
        <end position="101"/>
    </location>
</feature>
<keyword evidence="1" id="KW-0472">Membrane</keyword>
<feature type="transmembrane region" description="Helical" evidence="1">
    <location>
        <begin position="327"/>
        <end position="345"/>
    </location>
</feature>
<evidence type="ECO:0008006" key="5">
    <source>
        <dbReference type="Google" id="ProtNLM"/>
    </source>
</evidence>
<evidence type="ECO:0000313" key="4">
    <source>
        <dbReference type="Proteomes" id="UP000000559"/>
    </source>
</evidence>
<dbReference type="RefSeq" id="XP_718808.2">
    <property type="nucleotide sequence ID" value="XM_713715.2"/>
</dbReference>
<keyword evidence="1" id="KW-1133">Transmembrane helix</keyword>
<protein>
    <recommendedName>
        <fullName evidence="5">Transmembrane protein 135 N-terminal domain-containing protein</fullName>
    </recommendedName>
</protein>
<dbReference type="CGD" id="CAL0000178470">
    <property type="gene designation" value="orf19.13600"/>
</dbReference>
<dbReference type="PANTHER" id="PTHR12459">
    <property type="entry name" value="TRANSMEMBRANE PROTEIN 135-RELATED"/>
    <property type="match status" value="1"/>
</dbReference>
<dbReference type="InParanoid" id="A0A1D8PDY5"/>
<proteinExistence type="predicted"/>
<reference evidence="3 4" key="2">
    <citation type="journal article" date="2007" name="Genome Biol.">
        <title>Assembly of the Candida albicans genome into sixteen supercontigs aligned on the eight chromosomes.</title>
        <authorList>
            <person name="van het Hoog M."/>
            <person name="Rast T.J."/>
            <person name="Martchenko M."/>
            <person name="Grindle S."/>
            <person name="Dignard D."/>
            <person name="Hogues H."/>
            <person name="Cuomo C."/>
            <person name="Berriman M."/>
            <person name="Scherer S."/>
            <person name="Magee B.B."/>
            <person name="Whiteway M."/>
            <person name="Chibana H."/>
            <person name="Nantel A."/>
            <person name="Magee P.T."/>
        </authorList>
    </citation>
    <scope>GENOME REANNOTATION</scope>
    <source>
        <strain evidence="4">SC5314 / ATCC MYA-2876</strain>
    </source>
</reference>
<dbReference type="AlphaFoldDB" id="A0A1D8PDY5"/>
<evidence type="ECO:0000256" key="1">
    <source>
        <dbReference type="SAM" id="Phobius"/>
    </source>
</evidence>
<keyword evidence="1" id="KW-0812">Transmembrane</keyword>
<feature type="transmembrane region" description="Helical" evidence="1">
    <location>
        <begin position="113"/>
        <end position="134"/>
    </location>
</feature>
<dbReference type="eggNOG" id="KOG1398">
    <property type="taxonomic scope" value="Eukaryota"/>
</dbReference>
<evidence type="ECO:0000313" key="3">
    <source>
        <dbReference type="EMBL" id="AOW26346.1"/>
    </source>
</evidence>
<accession>A0A1D8PDY5</accession>
<feature type="transmembrane region" description="Helical" evidence="1">
    <location>
        <begin position="412"/>
        <end position="429"/>
    </location>
</feature>
<dbReference type="Proteomes" id="UP000000559">
    <property type="component" value="Chromosome 1"/>
</dbReference>
<dbReference type="GeneID" id="3639525"/>
<dbReference type="KEGG" id="cal:CAALFM_C106920CA"/>
<sequence length="451" mass="50955">MSSLTSEMLKNSQQHRRVTRHLLNNIAKPSLRAFLYAYLYLVLPKAIGQILSAIRKNKYDKIIPRVKKTMINALHPRKFPMFAASLVAGINLLEPMFLKLLKRNNRLAKSPTSRVFVSTLLAALISAIVTFPTYQTHVLGYGRYNSLDLTLLVATRALDTTLSSSLSKITPSSLSDYGDALLFIASCTCIMFCWFFYPEKLPPSYHKWITSAANMDIEFWEILRLVQQKKLVYGEHGPYEDYLGPYFEKHGRDPKRGNTVLTQPIECEAVHAFTTKSCELHALWRFWRGFKFAIGVYAPLNLLMLIFPSKVKMSARLFRAIKSSIRSASFLGAFIGFYWYAVCLARTRLLPKLFPKIPRVRFDDTICAASGAFMCGFSSFIETPQRRKELALFVAPRGLGTLVPSEPTKKNLAIESIVFSIGLAVLVAYSKNRASSVRGIFGKGLKQVFVI</sequence>
<feature type="transmembrane region" description="Helical" evidence="1">
    <location>
        <begin position="365"/>
        <end position="381"/>
    </location>
</feature>
<gene>
    <name evidence="3" type="ordered locus">CAALFM_C106920CA</name>
    <name evidence="2" type="ordered locus">orf19.13600</name>
</gene>
<feature type="transmembrane region" description="Helical" evidence="1">
    <location>
        <begin position="289"/>
        <end position="307"/>
    </location>
</feature>
<dbReference type="InterPro" id="IPR026749">
    <property type="entry name" value="Tmem135"/>
</dbReference>
<reference evidence="3 4" key="3">
    <citation type="journal article" date="2013" name="Genome Biol.">
        <title>Assembly of a phased diploid Candida albicans genome facilitates allele-specific measurements and provides a simple model for repeat and indel structure.</title>
        <authorList>
            <person name="Muzzey D."/>
            <person name="Schwartz K."/>
            <person name="Weissman J.S."/>
            <person name="Sherlock G."/>
        </authorList>
    </citation>
    <scope>NUCLEOTIDE SEQUENCE [LARGE SCALE GENOMIC DNA]</scope>
    <source>
        <strain evidence="4">SC5314 / ATCC MYA-2876</strain>
    </source>
</reference>
<dbReference type="PANTHER" id="PTHR12459:SF15">
    <property type="entry name" value="TRANSMEMBRANE PROTEIN 135"/>
    <property type="match status" value="1"/>
</dbReference>
<feature type="transmembrane region" description="Helical" evidence="1">
    <location>
        <begin position="180"/>
        <end position="197"/>
    </location>
</feature>
<dbReference type="VEuPathDB" id="FungiDB:C1_06920C_A"/>
<name>A0A1D8PDY5_CANAL</name>
<organism evidence="3 4">
    <name type="scientific">Candida albicans (strain SC5314 / ATCC MYA-2876)</name>
    <name type="common">Yeast</name>
    <dbReference type="NCBI Taxonomy" id="237561"/>
    <lineage>
        <taxon>Eukaryota</taxon>
        <taxon>Fungi</taxon>
        <taxon>Dikarya</taxon>
        <taxon>Ascomycota</taxon>
        <taxon>Saccharomycotina</taxon>
        <taxon>Pichiomycetes</taxon>
        <taxon>Debaryomycetaceae</taxon>
        <taxon>Candida/Lodderomyces clade</taxon>
        <taxon>Candida</taxon>
    </lineage>
</organism>
<reference evidence="3 4" key="1">
    <citation type="journal article" date="2004" name="Proc. Natl. Acad. Sci. U.S.A.">
        <title>The diploid genome sequence of Candida albicans.</title>
        <authorList>
            <person name="Jones T."/>
            <person name="Federspiel N.A."/>
            <person name="Chibana H."/>
            <person name="Dungan J."/>
            <person name="Kalman S."/>
            <person name="Magee B.B."/>
            <person name="Newport G."/>
            <person name="Thorstenson Y.R."/>
            <person name="Agabian N."/>
            <person name="Magee P.T."/>
            <person name="Davis R.W."/>
            <person name="Scherer S."/>
        </authorList>
    </citation>
    <scope>NUCLEOTIDE SEQUENCE [LARGE SCALE GENOMIC DNA]</scope>
    <source>
        <strain evidence="4">SC5314 / ATCC MYA-2876</strain>
    </source>
</reference>
<evidence type="ECO:0000313" key="2">
    <source>
        <dbReference type="CGD" id="CAL0000178470"/>
    </source>
</evidence>